<organism evidence="2">
    <name type="scientific">Anopheles sinensis</name>
    <name type="common">Mosquito</name>
    <dbReference type="NCBI Taxonomy" id="74873"/>
    <lineage>
        <taxon>Eukaryota</taxon>
        <taxon>Metazoa</taxon>
        <taxon>Ecdysozoa</taxon>
        <taxon>Arthropoda</taxon>
        <taxon>Hexapoda</taxon>
        <taxon>Insecta</taxon>
        <taxon>Pterygota</taxon>
        <taxon>Neoptera</taxon>
        <taxon>Endopterygota</taxon>
        <taxon>Diptera</taxon>
        <taxon>Nematocera</taxon>
        <taxon>Culicoidea</taxon>
        <taxon>Culicidae</taxon>
        <taxon>Anophelinae</taxon>
        <taxon>Anopheles</taxon>
    </lineage>
</organism>
<keyword evidence="4" id="KW-1185">Reference proteome</keyword>
<dbReference type="AlphaFoldDB" id="A0A084W9T3"/>
<gene>
    <name evidence="2" type="ORF">ZHAS_00015013</name>
</gene>
<dbReference type="VEuPathDB" id="VectorBase:ASIC015013"/>
<evidence type="ECO:0000313" key="3">
    <source>
        <dbReference type="EnsemblMetazoa" id="ASIC015013-PA"/>
    </source>
</evidence>
<feature type="region of interest" description="Disordered" evidence="1">
    <location>
        <begin position="31"/>
        <end position="107"/>
    </location>
</feature>
<name>A0A084W9T3_ANOSI</name>
<reference evidence="2 4" key="1">
    <citation type="journal article" date="2014" name="BMC Genomics">
        <title>Genome sequence of Anopheles sinensis provides insight into genetics basis of mosquito competence for malaria parasites.</title>
        <authorList>
            <person name="Zhou D."/>
            <person name="Zhang D."/>
            <person name="Ding G."/>
            <person name="Shi L."/>
            <person name="Hou Q."/>
            <person name="Ye Y."/>
            <person name="Xu Y."/>
            <person name="Zhou H."/>
            <person name="Xiong C."/>
            <person name="Li S."/>
            <person name="Yu J."/>
            <person name="Hong S."/>
            <person name="Yu X."/>
            <person name="Zou P."/>
            <person name="Chen C."/>
            <person name="Chang X."/>
            <person name="Wang W."/>
            <person name="Lv Y."/>
            <person name="Sun Y."/>
            <person name="Ma L."/>
            <person name="Shen B."/>
            <person name="Zhu C."/>
        </authorList>
    </citation>
    <scope>NUCLEOTIDE SEQUENCE [LARGE SCALE GENOMIC DNA]</scope>
</reference>
<reference evidence="3" key="2">
    <citation type="submission" date="2020-05" db="UniProtKB">
        <authorList>
            <consortium name="EnsemblMetazoa"/>
        </authorList>
    </citation>
    <scope>IDENTIFICATION</scope>
</reference>
<evidence type="ECO:0000313" key="2">
    <source>
        <dbReference type="EMBL" id="KFB46977.1"/>
    </source>
</evidence>
<sequence>MHRKPSIIGVFGNVRRGGRRHVLINRGECRRKEIRDAQRPFQQTLDHPDPKGHSRATGGKPLANEPDDLSRSFGRARLFRGKVRPNSPPTPSRAQTMDTLPQAAGRFRRCPAIATTIDDKSNGHPSVP</sequence>
<proteinExistence type="predicted"/>
<dbReference type="EnsemblMetazoa" id="ASIC015013-RA">
    <property type="protein sequence ID" value="ASIC015013-PA"/>
    <property type="gene ID" value="ASIC015013"/>
</dbReference>
<accession>A0A084W9T3</accession>
<protein>
    <submittedName>
        <fullName evidence="2 3">Uncharacterized protein</fullName>
    </submittedName>
</protein>
<evidence type="ECO:0000256" key="1">
    <source>
        <dbReference type="SAM" id="MobiDB-lite"/>
    </source>
</evidence>
<dbReference type="EMBL" id="KE525325">
    <property type="protein sequence ID" value="KFB46977.1"/>
    <property type="molecule type" value="Genomic_DNA"/>
</dbReference>
<dbReference type="EMBL" id="ATLV01021908">
    <property type="status" value="NOT_ANNOTATED_CDS"/>
    <property type="molecule type" value="Genomic_DNA"/>
</dbReference>
<evidence type="ECO:0000313" key="4">
    <source>
        <dbReference type="Proteomes" id="UP000030765"/>
    </source>
</evidence>
<dbReference type="Proteomes" id="UP000030765">
    <property type="component" value="Unassembled WGS sequence"/>
</dbReference>